<comment type="caution">
    <text evidence="1">The sequence shown here is derived from an EMBL/GenBank/DDBJ whole genome shotgun (WGS) entry which is preliminary data.</text>
</comment>
<keyword evidence="2" id="KW-1185">Reference proteome</keyword>
<accession>A0A3N0Y2X8</accession>
<dbReference type="Proteomes" id="UP000281406">
    <property type="component" value="Unassembled WGS sequence"/>
</dbReference>
<evidence type="ECO:0000313" key="2">
    <source>
        <dbReference type="Proteomes" id="UP000281406"/>
    </source>
</evidence>
<evidence type="ECO:0008006" key="3">
    <source>
        <dbReference type="Google" id="ProtNLM"/>
    </source>
</evidence>
<evidence type="ECO:0000313" key="1">
    <source>
        <dbReference type="EMBL" id="ROL32990.1"/>
    </source>
</evidence>
<dbReference type="EMBL" id="RJVU01053528">
    <property type="protein sequence ID" value="ROL32990.1"/>
    <property type="molecule type" value="Genomic_DNA"/>
</dbReference>
<dbReference type="OrthoDB" id="410104at2759"/>
<proteinExistence type="predicted"/>
<dbReference type="AlphaFoldDB" id="A0A3N0Y2X8"/>
<protein>
    <recommendedName>
        <fullName evidence="3">Reverse transcriptase domain-containing protein</fullName>
    </recommendedName>
</protein>
<organism evidence="1 2">
    <name type="scientific">Anabarilius grahami</name>
    <name type="common">Kanglang fish</name>
    <name type="synonym">Barilius grahami</name>
    <dbReference type="NCBI Taxonomy" id="495550"/>
    <lineage>
        <taxon>Eukaryota</taxon>
        <taxon>Metazoa</taxon>
        <taxon>Chordata</taxon>
        <taxon>Craniata</taxon>
        <taxon>Vertebrata</taxon>
        <taxon>Euteleostomi</taxon>
        <taxon>Actinopterygii</taxon>
        <taxon>Neopterygii</taxon>
        <taxon>Teleostei</taxon>
        <taxon>Ostariophysi</taxon>
        <taxon>Cypriniformes</taxon>
        <taxon>Xenocyprididae</taxon>
        <taxon>Xenocypridinae</taxon>
        <taxon>Xenocypridinae incertae sedis</taxon>
        <taxon>Anabarilius</taxon>
    </lineage>
</organism>
<reference evidence="1 2" key="1">
    <citation type="submission" date="2018-10" db="EMBL/GenBank/DDBJ databases">
        <title>Genome assembly for a Yunnan-Guizhou Plateau 3E fish, Anabarilius grahami (Regan), and its evolutionary and genetic applications.</title>
        <authorList>
            <person name="Jiang W."/>
        </authorList>
    </citation>
    <scope>NUCLEOTIDE SEQUENCE [LARGE SCALE GENOMIC DNA]</scope>
    <source>
        <strain evidence="1">AG-KIZ</strain>
        <tissue evidence="1">Muscle</tissue>
    </source>
</reference>
<gene>
    <name evidence="1" type="ORF">DPX16_5885</name>
</gene>
<sequence length="51" mass="5644">MGEVIEKAFPEIGVMLGEQRIGEVVYVDDLILLVESAEQLQKKLDGLKEGI</sequence>
<name>A0A3N0Y2X8_ANAGA</name>